<dbReference type="SUPFAM" id="SSF46689">
    <property type="entry name" value="Homeodomain-like"/>
    <property type="match status" value="1"/>
</dbReference>
<feature type="domain" description="HTH tetR-type" evidence="3">
    <location>
        <begin position="1"/>
        <end position="54"/>
    </location>
</feature>
<dbReference type="PANTHER" id="PTHR30328:SF54">
    <property type="entry name" value="HTH-TYPE TRANSCRIPTIONAL REPRESSOR SCO4008"/>
    <property type="match status" value="1"/>
</dbReference>
<evidence type="ECO:0000256" key="2">
    <source>
        <dbReference type="PROSITE-ProRule" id="PRU00335"/>
    </source>
</evidence>
<reference evidence="4 5" key="1">
    <citation type="submission" date="2016-11" db="EMBL/GenBank/DDBJ databases">
        <authorList>
            <person name="Jaros S."/>
            <person name="Januszkiewicz K."/>
            <person name="Wedrychowicz H."/>
        </authorList>
    </citation>
    <scope>NUCLEOTIDE SEQUENCE [LARGE SCALE GENOMIC DNA]</scope>
    <source>
        <strain evidence="4 5">DSM 15930</strain>
    </source>
</reference>
<dbReference type="EMBL" id="FRCP01000015">
    <property type="protein sequence ID" value="SHM71095.1"/>
    <property type="molecule type" value="Genomic_DNA"/>
</dbReference>
<name>A0A1M7KZH5_9FIRM</name>
<proteinExistence type="predicted"/>
<dbReference type="SUPFAM" id="SSF48498">
    <property type="entry name" value="Tetracyclin repressor-like, C-terminal domain"/>
    <property type="match status" value="1"/>
</dbReference>
<dbReference type="PROSITE" id="PS50977">
    <property type="entry name" value="HTH_TETR_2"/>
    <property type="match status" value="1"/>
</dbReference>
<accession>A0A1M7KZH5</accession>
<sequence>MIAAIQEFGHKSYGEASLNTICDTGNLSKGIIYHYFSDKDELYLACVKECFDELTSFLNRDDYDFADFQKGINNYLSARYQFFQQYPHYSHLFFSTFLQPPAHLIQQIKELRKDFDVQNTRYYETALAHITLRENVTKEEAMEYFFIFQEMFNGYYQSRAYENTDFNSLIKDHEMKLSKLLNMMLYGITKEDSKL</sequence>
<dbReference type="InterPro" id="IPR009057">
    <property type="entry name" value="Homeodomain-like_sf"/>
</dbReference>
<dbReference type="PROSITE" id="PS01081">
    <property type="entry name" value="HTH_TETR_1"/>
    <property type="match status" value="1"/>
</dbReference>
<keyword evidence="1 2" id="KW-0238">DNA-binding</keyword>
<dbReference type="AlphaFoldDB" id="A0A1M7KZH5"/>
<feature type="DNA-binding region" description="H-T-H motif" evidence="2">
    <location>
        <begin position="17"/>
        <end position="36"/>
    </location>
</feature>
<evidence type="ECO:0000313" key="4">
    <source>
        <dbReference type="EMBL" id="SHM71095.1"/>
    </source>
</evidence>
<organism evidence="4 5">
    <name type="scientific">Anaerosporobacter mobilis DSM 15930</name>
    <dbReference type="NCBI Taxonomy" id="1120996"/>
    <lineage>
        <taxon>Bacteria</taxon>
        <taxon>Bacillati</taxon>
        <taxon>Bacillota</taxon>
        <taxon>Clostridia</taxon>
        <taxon>Lachnospirales</taxon>
        <taxon>Lachnospiraceae</taxon>
        <taxon>Anaerosporobacter</taxon>
    </lineage>
</organism>
<evidence type="ECO:0000256" key="1">
    <source>
        <dbReference type="ARBA" id="ARBA00023125"/>
    </source>
</evidence>
<dbReference type="PANTHER" id="PTHR30328">
    <property type="entry name" value="TRANSCRIPTIONAL REPRESSOR"/>
    <property type="match status" value="1"/>
</dbReference>
<dbReference type="InterPro" id="IPR050109">
    <property type="entry name" value="HTH-type_TetR-like_transc_reg"/>
</dbReference>
<gene>
    <name evidence="4" type="ORF">SAMN02746066_02980</name>
</gene>
<dbReference type="Pfam" id="PF00440">
    <property type="entry name" value="TetR_N"/>
    <property type="match status" value="1"/>
</dbReference>
<dbReference type="InterPro" id="IPR023772">
    <property type="entry name" value="DNA-bd_HTH_TetR-type_CS"/>
</dbReference>
<evidence type="ECO:0000313" key="5">
    <source>
        <dbReference type="Proteomes" id="UP000184038"/>
    </source>
</evidence>
<dbReference type="Gene3D" id="1.10.10.60">
    <property type="entry name" value="Homeodomain-like"/>
    <property type="match status" value="1"/>
</dbReference>
<dbReference type="GO" id="GO:0006355">
    <property type="term" value="P:regulation of DNA-templated transcription"/>
    <property type="evidence" value="ECO:0007669"/>
    <property type="project" value="UniProtKB-ARBA"/>
</dbReference>
<dbReference type="STRING" id="1120996.SAMN02746066_02980"/>
<dbReference type="InterPro" id="IPR036271">
    <property type="entry name" value="Tet_transcr_reg_TetR-rel_C_sf"/>
</dbReference>
<keyword evidence="5" id="KW-1185">Reference proteome</keyword>
<dbReference type="Proteomes" id="UP000184038">
    <property type="component" value="Unassembled WGS sequence"/>
</dbReference>
<dbReference type="GO" id="GO:0003677">
    <property type="term" value="F:DNA binding"/>
    <property type="evidence" value="ECO:0007669"/>
    <property type="project" value="UniProtKB-UniRule"/>
</dbReference>
<dbReference type="InterPro" id="IPR001647">
    <property type="entry name" value="HTH_TetR"/>
</dbReference>
<dbReference type="Gene3D" id="1.10.357.10">
    <property type="entry name" value="Tetracycline Repressor, domain 2"/>
    <property type="match status" value="1"/>
</dbReference>
<protein>
    <submittedName>
        <fullName evidence="4">Transcriptional regulator, TetR family</fullName>
    </submittedName>
</protein>
<evidence type="ECO:0000259" key="3">
    <source>
        <dbReference type="PROSITE" id="PS50977"/>
    </source>
</evidence>